<dbReference type="InterPro" id="IPR042469">
    <property type="entry name" value="HECTD3"/>
</dbReference>
<dbReference type="InterPro" id="IPR035983">
    <property type="entry name" value="Hect_E3_ubiquitin_ligase"/>
</dbReference>
<dbReference type="InterPro" id="IPR013320">
    <property type="entry name" value="ConA-like_dom_sf"/>
</dbReference>
<dbReference type="SUPFAM" id="SSF49899">
    <property type="entry name" value="Concanavalin A-like lectins/glucanases"/>
    <property type="match status" value="1"/>
</dbReference>
<sequence>MTQKSLKIEYRIRRNIYDPTSHHLCVHQLEGKTIVIANDNPVYIAAQLSKFDQFVDMTLLTLPAHQSIKQESKTSAERRCKSNEHILDNNYTKTSSAKPLHSSSQSSVESKIVDQASKSNSHQFPSSFLGEVAKITHAIESYYNLVGPRKRVILAENQEIMAGKPCPTGGISEIVEFTVMFWIHLDDGIMLRANGKRNILRKGDHENKSLLPWIYFAGSNSNITLQVQVITKADNTISLSHSMKVSSGHRWRHVTVTGNSFVVKLYVGGKLVKKHRTDGPLKHNSDPIYIGKCPPGVEYGFKQQQQQQSPNERSMGMSASLLDCRYYLRCLSQKEIETYTAEANVVGKPNYSYVQFRHQIDPSSKTKISLDYFQKATQLKLPEFDPWRWIVGGSSVETSGWDHEVIMLFEGCYQETASQEFRSAPNHQDNRDARNALRSLLPADIIAHSLHPNDAQMERYVHLNGIAMQTLKRRHVMLQMLNHKIRLVLPLIDFAQVGLNWSLASRLCALRSLIFHDLKRQPWKTVLYSTSSSSLSSPKVTVNRLKALQAREKAATGRLQDSIDALKMSTFGQIAISADLQSSHLQLFVKCPNSRGYGENQEQWLPNPSCNSSLHLSMFTFIGKLMGMMIRSKHHLNLDLSSFVWKLLVGKQVTREDLCEVNSLCFGVLDKLANIKRFDITPENFHHHFPCYFVANSCDGRQVLLKTNGDKIQ</sequence>
<dbReference type="SUPFAM" id="SSF56204">
    <property type="entry name" value="Hect, E3 ligase catalytic domain"/>
    <property type="match status" value="1"/>
</dbReference>
<dbReference type="AlphaFoldDB" id="X6NQR1"/>
<feature type="domain" description="HECT" evidence="4">
    <location>
        <begin position="597"/>
        <end position="672"/>
    </location>
</feature>
<dbReference type="PROSITE" id="PS50237">
    <property type="entry name" value="HECT"/>
    <property type="match status" value="1"/>
</dbReference>
<dbReference type="GO" id="GO:0016874">
    <property type="term" value="F:ligase activity"/>
    <property type="evidence" value="ECO:0007669"/>
    <property type="project" value="UniProtKB-KW"/>
</dbReference>
<dbReference type="Pfam" id="PF13385">
    <property type="entry name" value="Laminin_G_3"/>
    <property type="match status" value="1"/>
</dbReference>
<dbReference type="Gene3D" id="2.60.120.200">
    <property type="match status" value="1"/>
</dbReference>
<accession>X6NQR1</accession>
<name>X6NQR1_RETFI</name>
<dbReference type="Proteomes" id="UP000023152">
    <property type="component" value="Unassembled WGS sequence"/>
</dbReference>
<feature type="compositionally biased region" description="Basic and acidic residues" evidence="3">
    <location>
        <begin position="68"/>
        <end position="87"/>
    </location>
</feature>
<evidence type="ECO:0000259" key="4">
    <source>
        <dbReference type="PROSITE" id="PS50237"/>
    </source>
</evidence>
<evidence type="ECO:0000256" key="2">
    <source>
        <dbReference type="PROSITE-ProRule" id="PRU00104"/>
    </source>
</evidence>
<gene>
    <name evidence="5" type="ORF">RFI_09092</name>
</gene>
<feature type="region of interest" description="Disordered" evidence="3">
    <location>
        <begin position="68"/>
        <end position="114"/>
    </location>
</feature>
<reference evidence="5 6" key="1">
    <citation type="journal article" date="2013" name="Curr. Biol.">
        <title>The Genome of the Foraminiferan Reticulomyxa filosa.</title>
        <authorList>
            <person name="Glockner G."/>
            <person name="Hulsmann N."/>
            <person name="Schleicher M."/>
            <person name="Noegel A.A."/>
            <person name="Eichinger L."/>
            <person name="Gallinger C."/>
            <person name="Pawlowski J."/>
            <person name="Sierra R."/>
            <person name="Euteneuer U."/>
            <person name="Pillet L."/>
            <person name="Moustafa A."/>
            <person name="Platzer M."/>
            <person name="Groth M."/>
            <person name="Szafranski K."/>
            <person name="Schliwa M."/>
        </authorList>
    </citation>
    <scope>NUCLEOTIDE SEQUENCE [LARGE SCALE GENOMIC DNA]</scope>
</reference>
<evidence type="ECO:0000313" key="6">
    <source>
        <dbReference type="Proteomes" id="UP000023152"/>
    </source>
</evidence>
<keyword evidence="5" id="KW-0436">Ligase</keyword>
<comment type="caution">
    <text evidence="2">Lacks conserved residue(s) required for the propagation of feature annotation.</text>
</comment>
<dbReference type="Pfam" id="PF00632">
    <property type="entry name" value="HECT"/>
    <property type="match status" value="1"/>
</dbReference>
<feature type="non-terminal residue" evidence="5">
    <location>
        <position position="713"/>
    </location>
</feature>
<protein>
    <submittedName>
        <fullName evidence="5">HECT type ubiquitin ligase</fullName>
    </submittedName>
</protein>
<evidence type="ECO:0000313" key="5">
    <source>
        <dbReference type="EMBL" id="ETO28039.1"/>
    </source>
</evidence>
<dbReference type="GO" id="GO:0004842">
    <property type="term" value="F:ubiquitin-protein transferase activity"/>
    <property type="evidence" value="ECO:0007669"/>
    <property type="project" value="InterPro"/>
</dbReference>
<organism evidence="5 6">
    <name type="scientific">Reticulomyxa filosa</name>
    <dbReference type="NCBI Taxonomy" id="46433"/>
    <lineage>
        <taxon>Eukaryota</taxon>
        <taxon>Sar</taxon>
        <taxon>Rhizaria</taxon>
        <taxon>Retaria</taxon>
        <taxon>Foraminifera</taxon>
        <taxon>Monothalamids</taxon>
        <taxon>Reticulomyxidae</taxon>
        <taxon>Reticulomyxa</taxon>
    </lineage>
</organism>
<evidence type="ECO:0000256" key="1">
    <source>
        <dbReference type="ARBA" id="ARBA00022786"/>
    </source>
</evidence>
<dbReference type="PANTHER" id="PTHR46654:SF1">
    <property type="entry name" value="E3 UBIQUITIN-PROTEIN LIGASE HECTD3"/>
    <property type="match status" value="1"/>
</dbReference>
<proteinExistence type="predicted"/>
<dbReference type="EMBL" id="ASPP01006904">
    <property type="protein sequence ID" value="ETO28039.1"/>
    <property type="molecule type" value="Genomic_DNA"/>
</dbReference>
<dbReference type="Gene3D" id="3.90.1750.10">
    <property type="entry name" value="Hect, E3 ligase catalytic domains"/>
    <property type="match status" value="1"/>
</dbReference>
<comment type="caution">
    <text evidence="5">The sequence shown here is derived from an EMBL/GenBank/DDBJ whole genome shotgun (WGS) entry which is preliminary data.</text>
</comment>
<keyword evidence="6" id="KW-1185">Reference proteome</keyword>
<dbReference type="OrthoDB" id="239701at2759"/>
<keyword evidence="1 2" id="KW-0833">Ubl conjugation pathway</keyword>
<dbReference type="PANTHER" id="PTHR46654">
    <property type="entry name" value="E3 UBIQUITIN-PROTEIN LIGASE HECTD3"/>
    <property type="match status" value="1"/>
</dbReference>
<evidence type="ECO:0000256" key="3">
    <source>
        <dbReference type="SAM" id="MobiDB-lite"/>
    </source>
</evidence>
<dbReference type="InterPro" id="IPR000569">
    <property type="entry name" value="HECT_dom"/>
</dbReference>